<dbReference type="Proteomes" id="UP000070065">
    <property type="component" value="Unassembled WGS sequence"/>
</dbReference>
<dbReference type="AlphaFoldDB" id="A0A133RWG3"/>
<dbReference type="EMBL" id="LRQR01000083">
    <property type="protein sequence ID" value="KXA59629.1"/>
    <property type="molecule type" value="Genomic_DNA"/>
</dbReference>
<name>A0A133RWG3_STRMT</name>
<accession>A0A133RWG3</accession>
<protein>
    <submittedName>
        <fullName evidence="1">Uncharacterized protein</fullName>
    </submittedName>
</protein>
<reference evidence="1 2" key="1">
    <citation type="submission" date="2016-01" db="EMBL/GenBank/DDBJ databases">
        <authorList>
            <person name="Oliw E.H."/>
        </authorList>
    </citation>
    <scope>NUCLEOTIDE SEQUENCE [LARGE SCALE GENOMIC DNA]</scope>
    <source>
        <strain evidence="1 2">CMW7705B</strain>
    </source>
</reference>
<organism evidence="1 2">
    <name type="scientific">Streptococcus mitis</name>
    <dbReference type="NCBI Taxonomy" id="28037"/>
    <lineage>
        <taxon>Bacteria</taxon>
        <taxon>Bacillati</taxon>
        <taxon>Bacillota</taxon>
        <taxon>Bacilli</taxon>
        <taxon>Lactobacillales</taxon>
        <taxon>Streptococcaceae</taxon>
        <taxon>Streptococcus</taxon>
        <taxon>Streptococcus mitis group</taxon>
    </lineage>
</organism>
<evidence type="ECO:0000313" key="2">
    <source>
        <dbReference type="Proteomes" id="UP000070065"/>
    </source>
</evidence>
<dbReference type="PATRIC" id="fig|28037.231.peg.1353"/>
<proteinExistence type="predicted"/>
<gene>
    <name evidence="1" type="ORF">HMPREF3228_01363</name>
</gene>
<evidence type="ECO:0000313" key="1">
    <source>
        <dbReference type="EMBL" id="KXA59629.1"/>
    </source>
</evidence>
<comment type="caution">
    <text evidence="1">The sequence shown here is derived from an EMBL/GenBank/DDBJ whole genome shotgun (WGS) entry which is preliminary data.</text>
</comment>
<sequence>MKSSFCQASCFDLVEIGCDCIVFFLSSSASSLTLRLLLIQ</sequence>